<evidence type="ECO:0000259" key="8">
    <source>
        <dbReference type="PROSITE" id="PS50048"/>
    </source>
</evidence>
<dbReference type="SUPFAM" id="SSF57701">
    <property type="entry name" value="Zn2/Cys6 DNA-binding domain"/>
    <property type="match status" value="1"/>
</dbReference>
<keyword evidence="2" id="KW-0479">Metal-binding</keyword>
<dbReference type="PROSITE" id="PS00463">
    <property type="entry name" value="ZN2_CY6_FUNGAL_1"/>
    <property type="match status" value="1"/>
</dbReference>
<evidence type="ECO:0000256" key="5">
    <source>
        <dbReference type="ARBA" id="ARBA00023163"/>
    </source>
</evidence>
<dbReference type="GO" id="GO:0003677">
    <property type="term" value="F:DNA binding"/>
    <property type="evidence" value="ECO:0007669"/>
    <property type="project" value="UniProtKB-KW"/>
</dbReference>
<dbReference type="GO" id="GO:0008270">
    <property type="term" value="F:zinc ion binding"/>
    <property type="evidence" value="ECO:0007669"/>
    <property type="project" value="InterPro"/>
</dbReference>
<keyword evidence="6" id="KW-0539">Nucleus</keyword>
<dbReference type="OrthoDB" id="270167at2759"/>
<dbReference type="Pfam" id="PF00172">
    <property type="entry name" value="Zn_clus"/>
    <property type="match status" value="1"/>
</dbReference>
<evidence type="ECO:0000256" key="7">
    <source>
        <dbReference type="SAM" id="Coils"/>
    </source>
</evidence>
<dbReference type="SMART" id="SM00066">
    <property type="entry name" value="GAL4"/>
    <property type="match status" value="1"/>
</dbReference>
<keyword evidence="5" id="KW-0804">Transcription</keyword>
<evidence type="ECO:0000256" key="2">
    <source>
        <dbReference type="ARBA" id="ARBA00022723"/>
    </source>
</evidence>
<dbReference type="InterPro" id="IPR001138">
    <property type="entry name" value="Zn2Cys6_DnaBD"/>
</dbReference>
<name>A0A5N5WKX3_9EURO</name>
<comment type="subcellular location">
    <subcellularLocation>
        <location evidence="1">Nucleus</location>
    </subcellularLocation>
</comment>
<evidence type="ECO:0000313" key="9">
    <source>
        <dbReference type="EMBL" id="KAB8069196.1"/>
    </source>
</evidence>
<dbReference type="InterPro" id="IPR036864">
    <property type="entry name" value="Zn2-C6_fun-type_DNA-bd_sf"/>
</dbReference>
<dbReference type="GO" id="GO:0000981">
    <property type="term" value="F:DNA-binding transcription factor activity, RNA polymerase II-specific"/>
    <property type="evidence" value="ECO:0007669"/>
    <property type="project" value="InterPro"/>
</dbReference>
<evidence type="ECO:0000256" key="6">
    <source>
        <dbReference type="ARBA" id="ARBA00023242"/>
    </source>
</evidence>
<feature type="domain" description="Zn(2)-C6 fungal-type" evidence="8">
    <location>
        <begin position="15"/>
        <end position="45"/>
    </location>
</feature>
<dbReference type="PANTHER" id="PTHR47338:SF20">
    <property type="entry name" value="ZN(II)2CYS6 TRANSCRIPTION FACTOR (EUROFUNG)"/>
    <property type="match status" value="1"/>
</dbReference>
<dbReference type="Proteomes" id="UP000326565">
    <property type="component" value="Unassembled WGS sequence"/>
</dbReference>
<keyword evidence="10" id="KW-1185">Reference proteome</keyword>
<keyword evidence="4" id="KW-0238">DNA-binding</keyword>
<dbReference type="AlphaFoldDB" id="A0A5N5WKX3"/>
<keyword evidence="3" id="KW-0805">Transcription regulation</keyword>
<dbReference type="GO" id="GO:0005634">
    <property type="term" value="C:nucleus"/>
    <property type="evidence" value="ECO:0007669"/>
    <property type="project" value="UniProtKB-SubCell"/>
</dbReference>
<evidence type="ECO:0000256" key="3">
    <source>
        <dbReference type="ARBA" id="ARBA00023015"/>
    </source>
</evidence>
<dbReference type="PROSITE" id="PS50048">
    <property type="entry name" value="ZN2_CY6_FUNGAL_2"/>
    <property type="match status" value="1"/>
</dbReference>
<proteinExistence type="predicted"/>
<sequence length="510" mass="57314">MESDNVSTDGTAGHACTSCKENKRRCDKKLPSCSLCLRTGRVCDYSDSLQPNYTDEINDLRNRVRELEQHASFLDSDILSLCSLAVGPRHFVVPEFVSATLGSKDDIQNVMSLYFESVHIWMPIISKTKLNRLMDQTKEVMKADTALLLLCMRLVQDTPSDQQAAVSELYSLAKEYNHDLERNGLVSLRTVQAGLLISVYELGHGIYPAAFTSIGHCARGRVALGLHDKSAPQLAGRCFSWVDWEEKQRVWWMVVILDRYVTVGSDYRPMCTEDPNKDTLLPGDDKAWDSGRVSLSSSSNGVTTPFSRLAQASNLLGRVIRHCNDRTMEGKFALDDFYILCQTITSLIELVPVDDSLSSMELCVASSICFSALLKLSNHHSCDMLSEDGQYLDPEVAPRVRACMQRCLEMMKDISGRVISLVQALREHISTTTMIRLSPLVLHCIYNCATNLSWMSLETNNPQYATGKRICQDILRVIYIRWKVAGKYSPYCFIDDLLTLVPGRMRAADR</sequence>
<dbReference type="Pfam" id="PF04082">
    <property type="entry name" value="Fungal_trans"/>
    <property type="match status" value="1"/>
</dbReference>
<dbReference type="InterPro" id="IPR050815">
    <property type="entry name" value="TF_fung"/>
</dbReference>
<dbReference type="GO" id="GO:0009893">
    <property type="term" value="P:positive regulation of metabolic process"/>
    <property type="evidence" value="ECO:0007669"/>
    <property type="project" value="UniProtKB-ARBA"/>
</dbReference>
<reference evidence="9 10" key="1">
    <citation type="submission" date="2019-04" db="EMBL/GenBank/DDBJ databases">
        <title>Friends and foes A comparative genomics study of 23 Aspergillus species from section Flavi.</title>
        <authorList>
            <consortium name="DOE Joint Genome Institute"/>
            <person name="Kjaerbolling I."/>
            <person name="Vesth T."/>
            <person name="Frisvad J.C."/>
            <person name="Nybo J.L."/>
            <person name="Theobald S."/>
            <person name="Kildgaard S."/>
            <person name="Isbrandt T."/>
            <person name="Kuo A."/>
            <person name="Sato A."/>
            <person name="Lyhne E.K."/>
            <person name="Kogle M.E."/>
            <person name="Wiebenga A."/>
            <person name="Kun R.S."/>
            <person name="Lubbers R.J."/>
            <person name="Makela M.R."/>
            <person name="Barry K."/>
            <person name="Chovatia M."/>
            <person name="Clum A."/>
            <person name="Daum C."/>
            <person name="Haridas S."/>
            <person name="He G."/>
            <person name="LaButti K."/>
            <person name="Lipzen A."/>
            <person name="Mondo S."/>
            <person name="Riley R."/>
            <person name="Salamov A."/>
            <person name="Simmons B.A."/>
            <person name="Magnuson J.K."/>
            <person name="Henrissat B."/>
            <person name="Mortensen U.H."/>
            <person name="Larsen T.O."/>
            <person name="Devries R.P."/>
            <person name="Grigoriev I.V."/>
            <person name="Machida M."/>
            <person name="Baker S.E."/>
            <person name="Andersen M.R."/>
        </authorList>
    </citation>
    <scope>NUCLEOTIDE SEQUENCE [LARGE SCALE GENOMIC DNA]</scope>
    <source>
        <strain evidence="9 10">CBS 151.66</strain>
    </source>
</reference>
<dbReference type="GO" id="GO:0006351">
    <property type="term" value="P:DNA-templated transcription"/>
    <property type="evidence" value="ECO:0007669"/>
    <property type="project" value="InterPro"/>
</dbReference>
<dbReference type="EMBL" id="ML732351">
    <property type="protein sequence ID" value="KAB8069196.1"/>
    <property type="molecule type" value="Genomic_DNA"/>
</dbReference>
<evidence type="ECO:0000256" key="4">
    <source>
        <dbReference type="ARBA" id="ARBA00023125"/>
    </source>
</evidence>
<organism evidence="9 10">
    <name type="scientific">Aspergillus leporis</name>
    <dbReference type="NCBI Taxonomy" id="41062"/>
    <lineage>
        <taxon>Eukaryota</taxon>
        <taxon>Fungi</taxon>
        <taxon>Dikarya</taxon>
        <taxon>Ascomycota</taxon>
        <taxon>Pezizomycotina</taxon>
        <taxon>Eurotiomycetes</taxon>
        <taxon>Eurotiomycetidae</taxon>
        <taxon>Eurotiales</taxon>
        <taxon>Aspergillaceae</taxon>
        <taxon>Aspergillus</taxon>
        <taxon>Aspergillus subgen. Circumdati</taxon>
    </lineage>
</organism>
<dbReference type="PANTHER" id="PTHR47338">
    <property type="entry name" value="ZN(II)2CYS6 TRANSCRIPTION FACTOR (EUROFUNG)-RELATED"/>
    <property type="match status" value="1"/>
</dbReference>
<dbReference type="CDD" id="cd00067">
    <property type="entry name" value="GAL4"/>
    <property type="match status" value="1"/>
</dbReference>
<dbReference type="Gene3D" id="4.10.240.10">
    <property type="entry name" value="Zn(2)-C6 fungal-type DNA-binding domain"/>
    <property type="match status" value="1"/>
</dbReference>
<evidence type="ECO:0000313" key="10">
    <source>
        <dbReference type="Proteomes" id="UP000326565"/>
    </source>
</evidence>
<evidence type="ECO:0000256" key="1">
    <source>
        <dbReference type="ARBA" id="ARBA00004123"/>
    </source>
</evidence>
<gene>
    <name evidence="9" type="ORF">BDV29DRAFT_195059</name>
</gene>
<dbReference type="CDD" id="cd12148">
    <property type="entry name" value="fungal_TF_MHR"/>
    <property type="match status" value="1"/>
</dbReference>
<keyword evidence="7" id="KW-0175">Coiled coil</keyword>
<dbReference type="InterPro" id="IPR007219">
    <property type="entry name" value="XnlR_reg_dom"/>
</dbReference>
<feature type="coiled-coil region" evidence="7">
    <location>
        <begin position="50"/>
        <end position="77"/>
    </location>
</feature>
<protein>
    <submittedName>
        <fullName evidence="9">Fungal-specific transcription factor domain protein</fullName>
    </submittedName>
</protein>
<accession>A0A5N5WKX3</accession>